<keyword evidence="1" id="KW-0812">Transmembrane</keyword>
<evidence type="ECO:0000313" key="3">
    <source>
        <dbReference type="Proteomes" id="UP000002745"/>
    </source>
</evidence>
<sequence>MGFDATGGKPYKGNQDGPIWYGIVGFVVLVCFVGVILGPKLFGSKKADIDKTIPELVAGQSLPDAAGLINAYGFQDELTKSVLVKMQQIDQTEHAKLLTDMARQAQAGRSKNDLSMMILQKSKHLAKKHKTSMFLSEVAYFDQALLLISELSLDQQAMGGKSCDLSSLYRISQNKDLAPKYMYYDSKYYQYAMRTVLLMLGAIEGGIVAPQNYGELTTEDTQILSPLIVQMAANPESLQFFNLLSTPEPAQSAELNEEVQTPENKFDGINGCEQVDILVASFQTLPDDTRARFWAAGLTEPVS</sequence>
<dbReference type="EMBL" id="CP001678">
    <property type="protein sequence ID" value="ACT57824.1"/>
    <property type="molecule type" value="Genomic_DNA"/>
</dbReference>
<evidence type="ECO:0000313" key="2">
    <source>
        <dbReference type="EMBL" id="ACT57824.1"/>
    </source>
</evidence>
<proteinExistence type="predicted"/>
<dbReference type="AlphaFoldDB" id="C6XKZ5"/>
<keyword evidence="3" id="KW-1185">Reference proteome</keyword>
<accession>C6XKZ5</accession>
<keyword evidence="1" id="KW-1133">Transmembrane helix</keyword>
<evidence type="ECO:0000256" key="1">
    <source>
        <dbReference type="SAM" id="Phobius"/>
    </source>
</evidence>
<dbReference type="KEGG" id="hba:Hbal_0122"/>
<feature type="transmembrane region" description="Helical" evidence="1">
    <location>
        <begin position="19"/>
        <end position="37"/>
    </location>
</feature>
<dbReference type="Proteomes" id="UP000002745">
    <property type="component" value="Chromosome"/>
</dbReference>
<gene>
    <name evidence="2" type="ordered locus">Hbal_0122</name>
</gene>
<dbReference type="HOGENOM" id="CLU_917558_0_0_5"/>
<name>C6XKZ5_HIRBI</name>
<dbReference type="RefSeq" id="WP_012777982.1">
    <property type="nucleotide sequence ID" value="NC_012982.1"/>
</dbReference>
<keyword evidence="1" id="KW-0472">Membrane</keyword>
<organism evidence="2 3">
    <name type="scientific">Hirschia baltica (strain ATCC 49814 / DSM 5838 / IFAM 1418)</name>
    <dbReference type="NCBI Taxonomy" id="582402"/>
    <lineage>
        <taxon>Bacteria</taxon>
        <taxon>Pseudomonadati</taxon>
        <taxon>Pseudomonadota</taxon>
        <taxon>Alphaproteobacteria</taxon>
        <taxon>Hyphomonadales</taxon>
        <taxon>Hyphomonadaceae</taxon>
        <taxon>Hirschia</taxon>
    </lineage>
</organism>
<reference evidence="3" key="1">
    <citation type="journal article" date="2011" name="J. Bacteriol.">
        <title>Genome sequences of eight morphologically diverse alphaproteobacteria.</title>
        <authorList>
            <consortium name="US DOE Joint Genome Institute"/>
            <person name="Brown P.J."/>
            <person name="Kysela D.T."/>
            <person name="Buechlein A."/>
            <person name="Hemmerich C."/>
            <person name="Brun Y.V."/>
        </authorList>
    </citation>
    <scope>NUCLEOTIDE SEQUENCE [LARGE SCALE GENOMIC DNA]</scope>
    <source>
        <strain evidence="3">ATCC 49814 / DSM 5838 / IFAM 1418</strain>
    </source>
</reference>
<protein>
    <submittedName>
        <fullName evidence="2">Uncharacterized protein</fullName>
    </submittedName>
</protein>
<dbReference type="OrthoDB" id="9822075at2"/>